<accession>A0ACC1T1G4</accession>
<evidence type="ECO:0000313" key="2">
    <source>
        <dbReference type="Proteomes" id="UP001148662"/>
    </source>
</evidence>
<sequence length="179" mass="18749">MRASLLSSILAAIASLASAGYGSPLLGQGVVHRQAEEGVIRAFDGISEPTNVSIIAGGSSFSFLYEAANSCFNGYSPFNVWLVPGPNPPTGDSLNSTAEFSPGDYLAYFGSYVVSTFNFPPLPEPTGPPPATLTMPVLDPSFVGETVYIAVVETLIGCYPDRNDEYGLSSVGVTYTDSD</sequence>
<evidence type="ECO:0000313" key="1">
    <source>
        <dbReference type="EMBL" id="KAJ3551060.1"/>
    </source>
</evidence>
<keyword evidence="2" id="KW-1185">Reference proteome</keyword>
<proteinExistence type="predicted"/>
<dbReference type="EMBL" id="JANHOG010000866">
    <property type="protein sequence ID" value="KAJ3551060.1"/>
    <property type="molecule type" value="Genomic_DNA"/>
</dbReference>
<comment type="caution">
    <text evidence="1">The sequence shown here is derived from an EMBL/GenBank/DDBJ whole genome shotgun (WGS) entry which is preliminary data.</text>
</comment>
<protein>
    <submittedName>
        <fullName evidence="1">Uncharacterized protein</fullName>
    </submittedName>
</protein>
<name>A0ACC1T1G4_9APHY</name>
<dbReference type="Proteomes" id="UP001148662">
    <property type="component" value="Unassembled WGS sequence"/>
</dbReference>
<gene>
    <name evidence="1" type="ORF">NM688_g4941</name>
</gene>
<reference evidence="1" key="1">
    <citation type="submission" date="2022-07" db="EMBL/GenBank/DDBJ databases">
        <title>Genome Sequence of Phlebia brevispora.</title>
        <authorList>
            <person name="Buettner E."/>
        </authorList>
    </citation>
    <scope>NUCLEOTIDE SEQUENCE</scope>
    <source>
        <strain evidence="1">MPL23</strain>
    </source>
</reference>
<organism evidence="1 2">
    <name type="scientific">Phlebia brevispora</name>
    <dbReference type="NCBI Taxonomy" id="194682"/>
    <lineage>
        <taxon>Eukaryota</taxon>
        <taxon>Fungi</taxon>
        <taxon>Dikarya</taxon>
        <taxon>Basidiomycota</taxon>
        <taxon>Agaricomycotina</taxon>
        <taxon>Agaricomycetes</taxon>
        <taxon>Polyporales</taxon>
        <taxon>Meruliaceae</taxon>
        <taxon>Phlebia</taxon>
    </lineage>
</organism>